<keyword evidence="5 8" id="KW-0648">Protein biosynthesis</keyword>
<feature type="binding site" evidence="8">
    <location>
        <position position="619"/>
    </location>
    <ligand>
        <name>ATP</name>
        <dbReference type="ChEBI" id="CHEBI:30616"/>
    </ligand>
</feature>
<keyword evidence="6 8" id="KW-0030">Aminoacyl-tRNA synthetase</keyword>
<gene>
    <name evidence="8 12" type="primary">valS</name>
    <name evidence="12" type="ORF">H9623_15865</name>
</gene>
<evidence type="ECO:0000256" key="6">
    <source>
        <dbReference type="ARBA" id="ARBA00023146"/>
    </source>
</evidence>
<evidence type="ECO:0000256" key="1">
    <source>
        <dbReference type="ARBA" id="ARBA00022490"/>
    </source>
</evidence>
<dbReference type="CDD" id="cd07962">
    <property type="entry name" value="Anticodon_Ia_Val"/>
    <property type="match status" value="1"/>
</dbReference>
<comment type="subcellular location">
    <subcellularLocation>
        <location evidence="8">Cytoplasm</location>
    </subcellularLocation>
</comment>
<dbReference type="InterPro" id="IPR013155">
    <property type="entry name" value="M/V/L/I-tRNA-synth_anticd-bd"/>
</dbReference>
<evidence type="ECO:0000256" key="2">
    <source>
        <dbReference type="ARBA" id="ARBA00022598"/>
    </source>
</evidence>
<dbReference type="InterPro" id="IPR022874">
    <property type="entry name" value="Valine-tRNA_ligase_type_2"/>
</dbReference>
<dbReference type="EMBL" id="JACSPN010000024">
    <property type="protein sequence ID" value="MBE7701770.1"/>
    <property type="molecule type" value="Genomic_DNA"/>
</dbReference>
<dbReference type="HAMAP" id="MF_02005">
    <property type="entry name" value="Val_tRNA_synth_type2"/>
    <property type="match status" value="1"/>
</dbReference>
<evidence type="ECO:0000256" key="3">
    <source>
        <dbReference type="ARBA" id="ARBA00022741"/>
    </source>
</evidence>
<feature type="compositionally biased region" description="Low complexity" evidence="9">
    <location>
        <begin position="8"/>
        <end position="23"/>
    </location>
</feature>
<evidence type="ECO:0000256" key="5">
    <source>
        <dbReference type="ARBA" id="ARBA00022917"/>
    </source>
</evidence>
<dbReference type="InterPro" id="IPR009008">
    <property type="entry name" value="Val/Leu/Ile-tRNA-synth_edit"/>
</dbReference>
<dbReference type="GO" id="GO:0005829">
    <property type="term" value="C:cytosol"/>
    <property type="evidence" value="ECO:0007669"/>
    <property type="project" value="TreeGrafter"/>
</dbReference>
<evidence type="ECO:0000256" key="4">
    <source>
        <dbReference type="ARBA" id="ARBA00022840"/>
    </source>
</evidence>
<dbReference type="SUPFAM" id="SSF50677">
    <property type="entry name" value="ValRS/IleRS/LeuRS editing domain"/>
    <property type="match status" value="1"/>
</dbReference>
<accession>A0A9D5Z029</accession>
<comment type="catalytic activity">
    <reaction evidence="7 8">
        <text>tRNA(Val) + L-valine + ATP = L-valyl-tRNA(Val) + AMP + diphosphate</text>
        <dbReference type="Rhea" id="RHEA:10704"/>
        <dbReference type="Rhea" id="RHEA-COMP:9672"/>
        <dbReference type="Rhea" id="RHEA-COMP:9708"/>
        <dbReference type="ChEBI" id="CHEBI:30616"/>
        <dbReference type="ChEBI" id="CHEBI:33019"/>
        <dbReference type="ChEBI" id="CHEBI:57762"/>
        <dbReference type="ChEBI" id="CHEBI:78442"/>
        <dbReference type="ChEBI" id="CHEBI:78537"/>
        <dbReference type="ChEBI" id="CHEBI:456215"/>
        <dbReference type="EC" id="6.1.1.9"/>
    </reaction>
</comment>
<evidence type="ECO:0000256" key="8">
    <source>
        <dbReference type="HAMAP-Rule" id="MF_02005"/>
    </source>
</evidence>
<dbReference type="AlphaFoldDB" id="A0A9D5Z029"/>
<organism evidence="12 13">
    <name type="scientific">Oerskovia douganii</name>
    <dbReference type="NCBI Taxonomy" id="2762210"/>
    <lineage>
        <taxon>Bacteria</taxon>
        <taxon>Bacillati</taxon>
        <taxon>Actinomycetota</taxon>
        <taxon>Actinomycetes</taxon>
        <taxon>Micrococcales</taxon>
        <taxon>Cellulomonadaceae</taxon>
        <taxon>Oerskovia</taxon>
    </lineage>
</organism>
<dbReference type="PROSITE" id="PS00178">
    <property type="entry name" value="AA_TRNA_LIGASE_I"/>
    <property type="match status" value="1"/>
</dbReference>
<feature type="domain" description="Aminoacyl-tRNA synthetase class Ia" evidence="10">
    <location>
        <begin position="51"/>
        <end position="132"/>
    </location>
</feature>
<dbReference type="EC" id="6.1.1.9" evidence="8"/>
<dbReference type="SUPFAM" id="SSF47323">
    <property type="entry name" value="Anticodon-binding domain of a subclass of class I aminoacyl-tRNA synthetases"/>
    <property type="match status" value="1"/>
</dbReference>
<dbReference type="Pfam" id="PF00133">
    <property type="entry name" value="tRNA-synt_1"/>
    <property type="match status" value="2"/>
</dbReference>
<comment type="similarity">
    <text evidence="8">Belongs to the class-I aminoacyl-tRNA synthetase family. ValS type 2 subfamily.</text>
</comment>
<keyword evidence="4 8" id="KW-0067">ATP-binding</keyword>
<evidence type="ECO:0000313" key="13">
    <source>
        <dbReference type="Proteomes" id="UP000822993"/>
    </source>
</evidence>
<protein>
    <recommendedName>
        <fullName evidence="8">Valine--tRNA ligase</fullName>
        <ecNumber evidence="8">6.1.1.9</ecNumber>
    </recommendedName>
    <alternativeName>
        <fullName evidence="8">Valyl-tRNA synthetase</fullName>
        <shortName evidence="8">ValRS</shortName>
    </alternativeName>
</protein>
<dbReference type="NCBIfam" id="NF000540">
    <property type="entry name" value="alt_ValS"/>
    <property type="match status" value="1"/>
</dbReference>
<keyword evidence="13" id="KW-1185">Reference proteome</keyword>
<dbReference type="Proteomes" id="UP000822993">
    <property type="component" value="Unassembled WGS sequence"/>
</dbReference>
<dbReference type="NCBIfam" id="NF009687">
    <property type="entry name" value="PRK13208.1"/>
    <property type="match status" value="1"/>
</dbReference>
<comment type="domain">
    <text evidence="8">ValRS has two distinct active sites: one for aminoacylation and one for editing. The misactivated threonine is translocated from the active site to the editing site.</text>
</comment>
<evidence type="ECO:0000259" key="11">
    <source>
        <dbReference type="Pfam" id="PF08264"/>
    </source>
</evidence>
<dbReference type="GO" id="GO:0002161">
    <property type="term" value="F:aminoacyl-tRNA deacylase activity"/>
    <property type="evidence" value="ECO:0007669"/>
    <property type="project" value="InterPro"/>
</dbReference>
<evidence type="ECO:0000259" key="10">
    <source>
        <dbReference type="Pfam" id="PF00133"/>
    </source>
</evidence>
<reference evidence="12 13" key="1">
    <citation type="submission" date="2020-08" db="EMBL/GenBank/DDBJ databases">
        <title>A Genomic Blueprint of the Chicken Gut Microbiome.</title>
        <authorList>
            <person name="Gilroy R."/>
            <person name="Ravi A."/>
            <person name="Getino M."/>
            <person name="Pursley I."/>
            <person name="Horton D.L."/>
            <person name="Alikhan N.-F."/>
            <person name="Baker D."/>
            <person name="Gharbi K."/>
            <person name="Hall N."/>
            <person name="Watson M."/>
            <person name="Adriaenssens E.M."/>
            <person name="Foster-Nyarko E."/>
            <person name="Jarju S."/>
            <person name="Secka A."/>
            <person name="Antonio M."/>
            <person name="Oren A."/>
            <person name="Chaudhuri R."/>
            <person name="La Ragione R.M."/>
            <person name="Hildebrand F."/>
            <person name="Pallen M.J."/>
        </authorList>
    </citation>
    <scope>NUCLEOTIDE SEQUENCE [LARGE SCALE GENOMIC DNA]</scope>
    <source>
        <strain evidence="12 13">Sa1BUA8</strain>
    </source>
</reference>
<dbReference type="Gene3D" id="3.40.50.620">
    <property type="entry name" value="HUPs"/>
    <property type="match status" value="2"/>
</dbReference>
<dbReference type="SUPFAM" id="SSF52374">
    <property type="entry name" value="Nucleotidylyl transferase"/>
    <property type="match status" value="1"/>
</dbReference>
<evidence type="ECO:0000256" key="7">
    <source>
        <dbReference type="ARBA" id="ARBA00047552"/>
    </source>
</evidence>
<dbReference type="PANTHER" id="PTHR11946:SF93">
    <property type="entry name" value="VALINE--TRNA LIGASE, CHLOROPLASTIC_MITOCHONDRIAL 2"/>
    <property type="match status" value="1"/>
</dbReference>
<comment type="caution">
    <text evidence="12">The sequence shown here is derived from an EMBL/GenBank/DDBJ whole genome shotgun (WGS) entry which is preliminary data.</text>
</comment>
<sequence length="914" mass="100359">MSSPVEGTTPAPASQTPAAPAPAEGTEVVRAVVGEVPDKVSLDGLETKFDAAWTEQGTYSFDRTKTREQVYSIDTPPPTVSGSLHVGHVFSYTHTDVVARFQRMRGREVFYPMGWDDNGLPTERRVQNYYGVRCDPSLPYIEGYEPPLQGAEGKSVKAADQQPVSRRNFVELCERLTAEDEVQFEELWRRLGLSVDWSHHYQTIGVPARIVAQKAFLRNLSRGEAYQSEAPGLWDVTFQTAVAQAELEARDYPGHFHKVAFHAPGGEKVFIETTRPELLAACVALIAHPDDERYQGLFGTTVTSPLFDVEVPVLAHPAAQMDKGAGIAMCCTFGDLTDVQWWRELQLPTRSIINRDGRITRETPSWLTSERAVALFEEIAGKTTFSARAAVVDALRESGDLDGEPVATQRKANFFEKGDKPLEIVTSRQWYIRNGGRDVALREELLARGKELGFHPEFMQVRYENWVGGLNGDWLVSRQRFFGVAIPLWYPVLESGEVDYEHPIVPDESILPIDPSSDVPAGYTADQRGVPGGFVGEPDVMDTWATSSLTPQIAGGWESDPDLFERVFPMDLRPQGQDIIRTWLFSTVVRSHLEHGSLPWSNAAISGWILDPDRKKMSKSKGNVVTPMGLLEEHGSDAVRYWAASARLGTDAAFEVGQMKIGRRLAIKVLNASKFALSFGGSEITLDPSLVTEAIDRSMLASLLEVVARATEALEEYDHTRALEVTETFFWTFCDDYLELVKDRAYGAGTTNETPDAAAPATQSARVALALALDTLLRLFAPFIPFATEEVWSWWRKGSVHRAPWPTTAELLPATSGGVPVVLVGAGHALAALRKVKSEAKVSMRTPILAVTLAVPAEFVASVRAAESDIKGAGRVTGTFDVVEATEGQGDPAVQGGIVVVHSELGEPEARNRG</sequence>
<dbReference type="InterPro" id="IPR014729">
    <property type="entry name" value="Rossmann-like_a/b/a_fold"/>
</dbReference>
<feature type="short sequence motif" description="'HIGH' region" evidence="8">
    <location>
        <begin position="78"/>
        <end position="88"/>
    </location>
</feature>
<dbReference type="Pfam" id="PF08264">
    <property type="entry name" value="Anticodon_1"/>
    <property type="match status" value="1"/>
</dbReference>
<dbReference type="Gene3D" id="1.10.730.10">
    <property type="entry name" value="Isoleucyl-tRNA Synthetase, Domain 1"/>
    <property type="match status" value="1"/>
</dbReference>
<proteinExistence type="inferred from homology"/>
<evidence type="ECO:0000256" key="9">
    <source>
        <dbReference type="SAM" id="MobiDB-lite"/>
    </source>
</evidence>
<dbReference type="PANTHER" id="PTHR11946">
    <property type="entry name" value="VALYL-TRNA SYNTHETASES"/>
    <property type="match status" value="1"/>
</dbReference>
<dbReference type="Gene3D" id="3.90.740.10">
    <property type="entry name" value="Valyl/Leucyl/Isoleucyl-tRNA synthetase, editing domain"/>
    <property type="match status" value="1"/>
</dbReference>
<evidence type="ECO:0000313" key="12">
    <source>
        <dbReference type="EMBL" id="MBE7701770.1"/>
    </source>
</evidence>
<dbReference type="GO" id="GO:0004832">
    <property type="term" value="F:valine-tRNA ligase activity"/>
    <property type="evidence" value="ECO:0007669"/>
    <property type="project" value="UniProtKB-UniRule"/>
</dbReference>
<dbReference type="InterPro" id="IPR002303">
    <property type="entry name" value="Valyl-tRNA_ligase"/>
</dbReference>
<feature type="region of interest" description="Disordered" evidence="9">
    <location>
        <begin position="1"/>
        <end position="25"/>
    </location>
</feature>
<dbReference type="GO" id="GO:0005524">
    <property type="term" value="F:ATP binding"/>
    <property type="evidence" value="ECO:0007669"/>
    <property type="project" value="UniProtKB-UniRule"/>
</dbReference>
<dbReference type="InterPro" id="IPR048044">
    <property type="entry name" value="Valyl-tRNA_ligase_actino"/>
</dbReference>
<keyword evidence="2 8" id="KW-0436">Ligase</keyword>
<dbReference type="InterPro" id="IPR001412">
    <property type="entry name" value="aa-tRNA-synth_I_CS"/>
</dbReference>
<dbReference type="PRINTS" id="PR00986">
    <property type="entry name" value="TRNASYNTHVAL"/>
</dbReference>
<feature type="short sequence motif" description="'KMSKS' region" evidence="8">
    <location>
        <begin position="616"/>
        <end position="620"/>
    </location>
</feature>
<dbReference type="InterPro" id="IPR009080">
    <property type="entry name" value="tRNAsynth_Ia_anticodon-bd"/>
</dbReference>
<keyword evidence="1 8" id="KW-0963">Cytoplasm</keyword>
<name>A0A9D5Z029_9CELL</name>
<comment type="subunit">
    <text evidence="8">Monomer.</text>
</comment>
<comment type="function">
    <text evidence="8">Catalyzes the attachment of valine to tRNA(Val). As ValRS can inadvertently accommodate and process structurally similar amino acids such as threonine, to avoid such errors, it has a 'posttransfer' editing activity that hydrolyzes mischarged Thr-tRNA(Val) in a tRNA-dependent manner.</text>
</comment>
<dbReference type="RefSeq" id="WP_193720983.1">
    <property type="nucleotide sequence ID" value="NZ_JACSPN010000024.1"/>
</dbReference>
<feature type="domain" description="Aminoacyl-tRNA synthetase class Ia" evidence="10">
    <location>
        <begin position="160"/>
        <end position="654"/>
    </location>
</feature>
<feature type="domain" description="Methionyl/Valyl/Leucyl/Isoleucyl-tRNA synthetase anticodon-binding" evidence="11">
    <location>
        <begin position="696"/>
        <end position="849"/>
    </location>
</feature>
<dbReference type="InterPro" id="IPR033705">
    <property type="entry name" value="Anticodon_Ia_Val"/>
</dbReference>
<dbReference type="InterPro" id="IPR002300">
    <property type="entry name" value="aa-tRNA-synth_Ia"/>
</dbReference>
<keyword evidence="3 8" id="KW-0547">Nucleotide-binding</keyword>
<dbReference type="GO" id="GO:0006438">
    <property type="term" value="P:valyl-tRNA aminoacylation"/>
    <property type="evidence" value="ECO:0007669"/>
    <property type="project" value="UniProtKB-UniRule"/>
</dbReference>